<proteinExistence type="predicted"/>
<reference evidence="2" key="1">
    <citation type="journal article" date="2015" name="Nature">
        <title>Complex archaea that bridge the gap between prokaryotes and eukaryotes.</title>
        <authorList>
            <person name="Spang A."/>
            <person name="Saw J.H."/>
            <person name="Jorgensen S.L."/>
            <person name="Zaremba-Niedzwiedzka K."/>
            <person name="Martijn J."/>
            <person name="Lind A.E."/>
            <person name="van Eijk R."/>
            <person name="Schleper C."/>
            <person name="Guy L."/>
            <person name="Ettema T.J."/>
        </authorList>
    </citation>
    <scope>NUCLEOTIDE SEQUENCE</scope>
</reference>
<evidence type="ECO:0000259" key="1">
    <source>
        <dbReference type="Pfam" id="PF09643"/>
    </source>
</evidence>
<dbReference type="AlphaFoldDB" id="A0A0F9W0N7"/>
<dbReference type="EMBL" id="LAZR01000251">
    <property type="protein sequence ID" value="KKN79226.1"/>
    <property type="molecule type" value="Genomic_DNA"/>
</dbReference>
<sequence length="126" mass="14835">MRPYKAKKKGTDIWLYGWYTYDDRTDTHFLYVYDKDNNVSHKYIIDPSTVCQQIGLPDNEGNEIYDKQIMESIQYTFAVIWNNEESIYELHRNNGTALADARDMELNRCESIGNTIDNPDFFGSKE</sequence>
<accession>A0A0F9W0N7</accession>
<gene>
    <name evidence="2" type="ORF">LCGC14_0342430</name>
</gene>
<dbReference type="InterPro" id="IPR019096">
    <property type="entry name" value="YopX_protein"/>
</dbReference>
<dbReference type="Gene3D" id="2.30.30.290">
    <property type="entry name" value="YopX-like domains"/>
    <property type="match status" value="1"/>
</dbReference>
<organism evidence="2">
    <name type="scientific">marine sediment metagenome</name>
    <dbReference type="NCBI Taxonomy" id="412755"/>
    <lineage>
        <taxon>unclassified sequences</taxon>
        <taxon>metagenomes</taxon>
        <taxon>ecological metagenomes</taxon>
    </lineage>
</organism>
<dbReference type="InterPro" id="IPR023385">
    <property type="entry name" value="YopX-like_C"/>
</dbReference>
<dbReference type="Pfam" id="PF09643">
    <property type="entry name" value="YopX"/>
    <property type="match status" value="1"/>
</dbReference>
<feature type="domain" description="YopX protein" evidence="1">
    <location>
        <begin position="18"/>
        <end position="120"/>
    </location>
</feature>
<comment type="caution">
    <text evidence="2">The sequence shown here is derived from an EMBL/GenBank/DDBJ whole genome shotgun (WGS) entry which is preliminary data.</text>
</comment>
<name>A0A0F9W0N7_9ZZZZ</name>
<protein>
    <recommendedName>
        <fullName evidence="1">YopX protein domain-containing protein</fullName>
    </recommendedName>
</protein>
<evidence type="ECO:0000313" key="2">
    <source>
        <dbReference type="EMBL" id="KKN79226.1"/>
    </source>
</evidence>
<dbReference type="SUPFAM" id="SSF159006">
    <property type="entry name" value="YopX-like"/>
    <property type="match status" value="1"/>
</dbReference>